<feature type="signal peptide" evidence="2">
    <location>
        <begin position="1"/>
        <end position="29"/>
    </location>
</feature>
<keyword evidence="2" id="KW-0732">Signal</keyword>
<sequence length="426" mass="46980">MRRTLAGPALMALASISAVLLICQGAALAEGRSQEFAQALTQEPPTTPLSIRPARAPERRAEPRVLEARAPEPRSASDEAAIKARMNQWTVGLAAGLPDGGFVRFASEMARTMDDGDNMRLIPMVTRGTTSNIADLLYLRGVDVAITYADAFDFYAKQAGLSNINDRIRYVLRFFISDVHIYAREEFKTLQDLKGQKVAVGTAGVAAAHTGPLIFRRLGIDIEPVAVGGPVALEKLHKGEIAAMVYVASKPGELFSGKKADPGFHFVPVPYTQQFSDFYYPTSIKPETYPGLVAPDTAVETIAVPSVLAVYNWKPGSDRADRVNRFVDTLFTNLARLQQPPFHPGWKDLNLEAQVPGWQRYPYVETVLERMKKEADIGLPPAATGSLTQQERFEAFLASQAKAPPSKAEKEELYRSFLEWSRKRQK</sequence>
<proteinExistence type="predicted"/>
<organism evidence="3 4">
    <name type="scientific">Bradyrhizobium aeschynomenes</name>
    <dbReference type="NCBI Taxonomy" id="2734909"/>
    <lineage>
        <taxon>Bacteria</taxon>
        <taxon>Pseudomonadati</taxon>
        <taxon>Pseudomonadota</taxon>
        <taxon>Alphaproteobacteria</taxon>
        <taxon>Hyphomicrobiales</taxon>
        <taxon>Nitrobacteraceae</taxon>
        <taxon>Bradyrhizobium</taxon>
    </lineage>
</organism>
<protein>
    <submittedName>
        <fullName evidence="3">C4-dicarboxylate ABC transporter substrate-binding protein</fullName>
    </submittedName>
</protein>
<accession>A0ABX2C9F5</accession>
<dbReference type="InterPro" id="IPR011852">
    <property type="entry name" value="TRAP_TAXI"/>
</dbReference>
<dbReference type="Gene3D" id="3.40.190.10">
    <property type="entry name" value="Periplasmic binding protein-like II"/>
    <property type="match status" value="2"/>
</dbReference>
<evidence type="ECO:0000313" key="3">
    <source>
        <dbReference type="EMBL" id="NPU64893.1"/>
    </source>
</evidence>
<name>A0ABX2C9F5_9BRAD</name>
<dbReference type="EMBL" id="JABFDN010000002">
    <property type="protein sequence ID" value="NPU64893.1"/>
    <property type="molecule type" value="Genomic_DNA"/>
</dbReference>
<dbReference type="Proteomes" id="UP000886476">
    <property type="component" value="Unassembled WGS sequence"/>
</dbReference>
<comment type="caution">
    <text evidence="3">The sequence shown here is derived from an EMBL/GenBank/DDBJ whole genome shotgun (WGS) entry which is preliminary data.</text>
</comment>
<dbReference type="PANTHER" id="PTHR42941">
    <property type="entry name" value="SLL1037 PROTEIN"/>
    <property type="match status" value="1"/>
</dbReference>
<dbReference type="SUPFAM" id="SSF53850">
    <property type="entry name" value="Periplasmic binding protein-like II"/>
    <property type="match status" value="1"/>
</dbReference>
<reference evidence="3" key="1">
    <citation type="submission" date="2020-05" db="EMBL/GenBank/DDBJ databases">
        <title>Nod-independent and nitrogen-fixing Bradyrhizobium aeschynomene sp. nov. isolated from nodules of Aeschynomene indica.</title>
        <authorList>
            <person name="Zhang Z."/>
        </authorList>
    </citation>
    <scope>NUCLEOTIDE SEQUENCE</scope>
    <source>
        <strain evidence="3">83012</strain>
    </source>
</reference>
<evidence type="ECO:0000313" key="4">
    <source>
        <dbReference type="Proteomes" id="UP000886476"/>
    </source>
</evidence>
<keyword evidence="4" id="KW-1185">Reference proteome</keyword>
<feature type="compositionally biased region" description="Basic and acidic residues" evidence="1">
    <location>
        <begin position="55"/>
        <end position="79"/>
    </location>
</feature>
<feature type="region of interest" description="Disordered" evidence="1">
    <location>
        <begin position="39"/>
        <end position="79"/>
    </location>
</feature>
<dbReference type="RefSeq" id="WP_172109991.1">
    <property type="nucleotide sequence ID" value="NZ_JABFDN010000002.1"/>
</dbReference>
<evidence type="ECO:0000256" key="1">
    <source>
        <dbReference type="SAM" id="MobiDB-lite"/>
    </source>
</evidence>
<dbReference type="PANTHER" id="PTHR42941:SF1">
    <property type="entry name" value="SLL1037 PROTEIN"/>
    <property type="match status" value="1"/>
</dbReference>
<dbReference type="Pfam" id="PF16868">
    <property type="entry name" value="NMT1_3"/>
    <property type="match status" value="1"/>
</dbReference>
<evidence type="ECO:0000256" key="2">
    <source>
        <dbReference type="SAM" id="SignalP"/>
    </source>
</evidence>
<gene>
    <name evidence="3" type="ORF">HL667_07815</name>
</gene>
<feature type="chain" id="PRO_5047426100" evidence="2">
    <location>
        <begin position="30"/>
        <end position="426"/>
    </location>
</feature>